<dbReference type="PANTHER" id="PTHR21427">
    <property type="entry name" value="UBIQUINONE BIOSYNTHESIS PROTEIN COQ9, MITOCHONDRIAL"/>
    <property type="match status" value="1"/>
</dbReference>
<dbReference type="InterPro" id="IPR012762">
    <property type="entry name" value="Ubiq_biosynth_COQ9"/>
</dbReference>
<evidence type="ECO:0000259" key="9">
    <source>
        <dbReference type="Pfam" id="PF08511"/>
    </source>
</evidence>
<comment type="subcellular location">
    <subcellularLocation>
        <location evidence="1 8">Mitochondrion</location>
    </subcellularLocation>
</comment>
<dbReference type="Pfam" id="PF08511">
    <property type="entry name" value="COQ9"/>
    <property type="match status" value="1"/>
</dbReference>
<evidence type="ECO:0000256" key="4">
    <source>
        <dbReference type="ARBA" id="ARBA00022688"/>
    </source>
</evidence>
<dbReference type="Proteomes" id="UP000761534">
    <property type="component" value="Unassembled WGS sequence"/>
</dbReference>
<evidence type="ECO:0000256" key="3">
    <source>
        <dbReference type="ARBA" id="ARBA00010766"/>
    </source>
</evidence>
<gene>
    <name evidence="10" type="ORF">TRICI_001335</name>
</gene>
<comment type="function">
    <text evidence="8">Membrane-associated protein that warps the membrane surface to access and bind aromatic isoprenes with high specificity, including ubiquinone (CoQ) isoprene intermediates and presents them directly to Coq7, therefore facilitating the Coq7-mediated hydroxylase step. Participates in the biosynthesis of coenzyme Q, also named ubiquinone, an essential lipid-soluble electron transporter for aerobic cellular respiration.</text>
</comment>
<keyword evidence="7 8" id="KW-0496">Mitochondrion</keyword>
<evidence type="ECO:0000256" key="6">
    <source>
        <dbReference type="ARBA" id="ARBA00023121"/>
    </source>
</evidence>
<proteinExistence type="inferred from homology"/>
<sequence>MLVETRSLGRILGAVPSVSYQGLAAFGVVNNGLGKNLNRLYSSSSNEGDEPTTRERILKAGLEKVPSEGFERALMLGIREAGYRDITHNLFPGGAFDLVKYHLETARQDLVNVELSNETDQYKRLVLLLQHRLKANSTIQPRLSEAISIMTLPQILPSSLSELHELSDELWYLSNDRTSDFSWYTKRAALSSVYVASELFMAQDQSTEYRDTLDFAAKRLQEFQLTGYASDSTMEWLKFNTIASFNVLKSLTRA</sequence>
<evidence type="ECO:0000256" key="7">
    <source>
        <dbReference type="ARBA" id="ARBA00023128"/>
    </source>
</evidence>
<name>A0A642V8N4_9ASCO</name>
<dbReference type="GO" id="GO:0005743">
    <property type="term" value="C:mitochondrial inner membrane"/>
    <property type="evidence" value="ECO:0007669"/>
    <property type="project" value="TreeGrafter"/>
</dbReference>
<dbReference type="OrthoDB" id="619536at2759"/>
<comment type="caution">
    <text evidence="10">The sequence shown here is derived from an EMBL/GenBank/DDBJ whole genome shotgun (WGS) entry which is preliminary data.</text>
</comment>
<organism evidence="10 11">
    <name type="scientific">Trichomonascus ciferrii</name>
    <dbReference type="NCBI Taxonomy" id="44093"/>
    <lineage>
        <taxon>Eukaryota</taxon>
        <taxon>Fungi</taxon>
        <taxon>Dikarya</taxon>
        <taxon>Ascomycota</taxon>
        <taxon>Saccharomycotina</taxon>
        <taxon>Dipodascomycetes</taxon>
        <taxon>Dipodascales</taxon>
        <taxon>Trichomonascaceae</taxon>
        <taxon>Trichomonascus</taxon>
        <taxon>Trichomonascus ciferrii complex</taxon>
    </lineage>
</organism>
<dbReference type="InterPro" id="IPR013718">
    <property type="entry name" value="COQ9_C"/>
</dbReference>
<evidence type="ECO:0000256" key="5">
    <source>
        <dbReference type="ARBA" id="ARBA00022946"/>
    </source>
</evidence>
<comment type="pathway">
    <text evidence="2 8">Cofactor biosynthesis; ubiquinone biosynthesis.</text>
</comment>
<reference evidence="10" key="1">
    <citation type="journal article" date="2019" name="G3 (Bethesda)">
        <title>Genome Assemblies of Two Rare Opportunistic Yeast Pathogens: Diutina rugosa (syn. Candida rugosa) and Trichomonascus ciferrii (syn. Candida ciferrii).</title>
        <authorList>
            <person name="Mixao V."/>
            <person name="Saus E."/>
            <person name="Hansen A.P."/>
            <person name="Lass-Florl C."/>
            <person name="Gabaldon T."/>
        </authorList>
    </citation>
    <scope>NUCLEOTIDE SEQUENCE</scope>
    <source>
        <strain evidence="10">CBS 4856</strain>
    </source>
</reference>
<dbReference type="NCBIfam" id="TIGR02396">
    <property type="entry name" value="diverge_rpsU"/>
    <property type="match status" value="1"/>
</dbReference>
<evidence type="ECO:0000256" key="2">
    <source>
        <dbReference type="ARBA" id="ARBA00004749"/>
    </source>
</evidence>
<keyword evidence="4 8" id="KW-0831">Ubiquinone biosynthesis</keyword>
<dbReference type="GO" id="GO:0006744">
    <property type="term" value="P:ubiquinone biosynthetic process"/>
    <property type="evidence" value="ECO:0007669"/>
    <property type="project" value="UniProtKB-UniRule"/>
</dbReference>
<keyword evidence="11" id="KW-1185">Reference proteome</keyword>
<keyword evidence="5" id="KW-0809">Transit peptide</keyword>
<evidence type="ECO:0000313" key="11">
    <source>
        <dbReference type="Proteomes" id="UP000761534"/>
    </source>
</evidence>
<evidence type="ECO:0000256" key="8">
    <source>
        <dbReference type="RuleBase" id="RU366063"/>
    </source>
</evidence>
<keyword evidence="6 8" id="KW-0446">Lipid-binding</keyword>
<dbReference type="AlphaFoldDB" id="A0A642V8N4"/>
<evidence type="ECO:0000256" key="1">
    <source>
        <dbReference type="ARBA" id="ARBA00004173"/>
    </source>
</evidence>
<protein>
    <recommendedName>
        <fullName evidence="8">Ubiquinone biosynthesis protein</fullName>
    </recommendedName>
</protein>
<comment type="similarity">
    <text evidence="3 8">Belongs to the COQ9 family.</text>
</comment>
<dbReference type="PANTHER" id="PTHR21427:SF19">
    <property type="entry name" value="UBIQUINONE BIOSYNTHESIS PROTEIN COQ9, MITOCHONDRIAL"/>
    <property type="match status" value="1"/>
</dbReference>
<dbReference type="EMBL" id="SWFS01000097">
    <property type="protein sequence ID" value="KAA8916472.1"/>
    <property type="molecule type" value="Genomic_DNA"/>
</dbReference>
<dbReference type="VEuPathDB" id="FungiDB:TRICI_001335"/>
<dbReference type="Gene3D" id="1.10.357.10">
    <property type="entry name" value="Tetracycline Repressor, domain 2"/>
    <property type="match status" value="1"/>
</dbReference>
<dbReference type="UniPathway" id="UPA00232"/>
<evidence type="ECO:0000313" key="10">
    <source>
        <dbReference type="EMBL" id="KAA8916472.1"/>
    </source>
</evidence>
<dbReference type="GO" id="GO:0008289">
    <property type="term" value="F:lipid binding"/>
    <property type="evidence" value="ECO:0007669"/>
    <property type="project" value="UniProtKB-UniRule"/>
</dbReference>
<feature type="domain" description="COQ9 C-terminal" evidence="9">
    <location>
        <begin position="157"/>
        <end position="224"/>
    </location>
</feature>
<accession>A0A642V8N4</accession>